<keyword evidence="2" id="KW-0479">Metal-binding</keyword>
<feature type="region of interest" description="Disordered" evidence="7">
    <location>
        <begin position="106"/>
        <end position="131"/>
    </location>
</feature>
<evidence type="ECO:0000259" key="8">
    <source>
        <dbReference type="PROSITE" id="PS51296"/>
    </source>
</evidence>
<name>A0A1C3NT17_9ACTN</name>
<evidence type="ECO:0000256" key="5">
    <source>
        <dbReference type="ARBA" id="ARBA00023014"/>
    </source>
</evidence>
<organism evidence="9 10">
    <name type="scientific">Candidatus Protofrankia californiensis</name>
    <dbReference type="NCBI Taxonomy" id="1839754"/>
    <lineage>
        <taxon>Bacteria</taxon>
        <taxon>Bacillati</taxon>
        <taxon>Actinomycetota</taxon>
        <taxon>Actinomycetes</taxon>
        <taxon>Frankiales</taxon>
        <taxon>Frankiaceae</taxon>
        <taxon>Protofrankia</taxon>
    </lineage>
</organism>
<keyword evidence="4" id="KW-0408">Iron</keyword>
<keyword evidence="5" id="KW-0411">Iron-sulfur</keyword>
<sequence>MSESWTDVCAFDDLLADRGTAAFVHGTQVALFRLGDGKLFAIGNHDPVGGANVLARGLVGSRGDRPVVFSPLHKQAFDLATGVCLDADGMAIPTYPIRIRDGRVEVGPAHGPRPAAPVTAAFPRQPAAGKR</sequence>
<evidence type="ECO:0000256" key="6">
    <source>
        <dbReference type="ARBA" id="ARBA00023063"/>
    </source>
</evidence>
<evidence type="ECO:0000256" key="2">
    <source>
        <dbReference type="ARBA" id="ARBA00022723"/>
    </source>
</evidence>
<keyword evidence="10" id="KW-1185">Reference proteome</keyword>
<dbReference type="PROSITE" id="PS51300">
    <property type="entry name" value="NIRD"/>
    <property type="match status" value="1"/>
</dbReference>
<proteinExistence type="predicted"/>
<keyword evidence="1" id="KW-0001">2Fe-2S</keyword>
<keyword evidence="6" id="KW-0534">Nitrate assimilation</keyword>
<dbReference type="AlphaFoldDB" id="A0A1C3NT17"/>
<dbReference type="GO" id="GO:0046872">
    <property type="term" value="F:metal ion binding"/>
    <property type="evidence" value="ECO:0007669"/>
    <property type="project" value="UniProtKB-KW"/>
</dbReference>
<feature type="domain" description="Rieske" evidence="8">
    <location>
        <begin position="6"/>
        <end position="106"/>
    </location>
</feature>
<dbReference type="InterPro" id="IPR017881">
    <property type="entry name" value="NirD"/>
</dbReference>
<dbReference type="InterPro" id="IPR036922">
    <property type="entry name" value="Rieske_2Fe-2S_sf"/>
</dbReference>
<dbReference type="Proteomes" id="UP000199013">
    <property type="component" value="Unassembled WGS sequence"/>
</dbReference>
<dbReference type="PROSITE" id="PS51296">
    <property type="entry name" value="RIESKE"/>
    <property type="match status" value="1"/>
</dbReference>
<dbReference type="Gene3D" id="2.102.10.10">
    <property type="entry name" value="Rieske [2Fe-2S] iron-sulphur domain"/>
    <property type="match status" value="1"/>
</dbReference>
<dbReference type="PANTHER" id="PTHR40562">
    <property type="match status" value="1"/>
</dbReference>
<dbReference type="NCBIfam" id="TIGR02378">
    <property type="entry name" value="nirD_assim_sml"/>
    <property type="match status" value="1"/>
</dbReference>
<dbReference type="GO" id="GO:0042128">
    <property type="term" value="P:nitrate assimilation"/>
    <property type="evidence" value="ECO:0007669"/>
    <property type="project" value="UniProtKB-KW"/>
</dbReference>
<evidence type="ECO:0000256" key="7">
    <source>
        <dbReference type="SAM" id="MobiDB-lite"/>
    </source>
</evidence>
<evidence type="ECO:0000256" key="3">
    <source>
        <dbReference type="ARBA" id="ARBA00023002"/>
    </source>
</evidence>
<dbReference type="GO" id="GO:0004497">
    <property type="term" value="F:monooxygenase activity"/>
    <property type="evidence" value="ECO:0007669"/>
    <property type="project" value="UniProtKB-ARBA"/>
</dbReference>
<dbReference type="GO" id="GO:0016705">
    <property type="term" value="F:oxidoreductase activity, acting on paired donors, with incorporation or reduction of molecular oxygen"/>
    <property type="evidence" value="ECO:0007669"/>
    <property type="project" value="UniProtKB-ARBA"/>
</dbReference>
<dbReference type="InterPro" id="IPR017941">
    <property type="entry name" value="Rieske_2Fe-2S"/>
</dbReference>
<dbReference type="EMBL" id="FLUV01000077">
    <property type="protein sequence ID" value="SBW17361.1"/>
    <property type="molecule type" value="Genomic_DNA"/>
</dbReference>
<dbReference type="GO" id="GO:0008942">
    <property type="term" value="F:nitrite reductase [NAD(P)H] activity"/>
    <property type="evidence" value="ECO:0007669"/>
    <property type="project" value="InterPro"/>
</dbReference>
<dbReference type="PANTHER" id="PTHR40562:SF1">
    <property type="entry name" value="NITRITE REDUCTASE (NADH) SMALL SUBUNIT"/>
    <property type="match status" value="1"/>
</dbReference>
<dbReference type="GO" id="GO:0051537">
    <property type="term" value="F:2 iron, 2 sulfur cluster binding"/>
    <property type="evidence" value="ECO:0007669"/>
    <property type="project" value="UniProtKB-KW"/>
</dbReference>
<dbReference type="CDD" id="cd03529">
    <property type="entry name" value="Rieske_NirD"/>
    <property type="match status" value="1"/>
</dbReference>
<keyword evidence="3" id="KW-0560">Oxidoreductase</keyword>
<reference evidence="10" key="1">
    <citation type="submission" date="2016-02" db="EMBL/GenBank/DDBJ databases">
        <authorList>
            <person name="Wibberg D."/>
        </authorList>
    </citation>
    <scope>NUCLEOTIDE SEQUENCE [LARGE SCALE GENOMIC DNA]</scope>
</reference>
<dbReference type="Pfam" id="PF13806">
    <property type="entry name" value="Rieske_2"/>
    <property type="match status" value="1"/>
</dbReference>
<protein>
    <recommendedName>
        <fullName evidence="8">Rieske domain-containing protein</fullName>
    </recommendedName>
</protein>
<dbReference type="SUPFAM" id="SSF50022">
    <property type="entry name" value="ISP domain"/>
    <property type="match status" value="1"/>
</dbReference>
<evidence type="ECO:0000313" key="10">
    <source>
        <dbReference type="Proteomes" id="UP000199013"/>
    </source>
</evidence>
<accession>A0A1C3NT17</accession>
<evidence type="ECO:0000256" key="1">
    <source>
        <dbReference type="ARBA" id="ARBA00022714"/>
    </source>
</evidence>
<evidence type="ECO:0000313" key="9">
    <source>
        <dbReference type="EMBL" id="SBW17361.1"/>
    </source>
</evidence>
<dbReference type="InterPro" id="IPR012748">
    <property type="entry name" value="Rieske-like_NirD"/>
</dbReference>
<evidence type="ECO:0000256" key="4">
    <source>
        <dbReference type="ARBA" id="ARBA00023004"/>
    </source>
</evidence>
<gene>
    <name evidence="9" type="ORF">FDG2_0182</name>
</gene>